<evidence type="ECO:0000256" key="7">
    <source>
        <dbReference type="PIRNR" id="PIRNR016636"/>
    </source>
</evidence>
<sequence length="476" mass="56085">MVFNSFAFLIFFPLVTLLYFWLPHKYRWWLLLASSCFFYAWFKLSYLFILVFTIIVDYFAGLWIEREEGKKRKWALIISIIANVGVLAVFKYANFMIGSVNAVLFRVGQETFDLWEILLPIGLSFHTFQAMSYTIEVYRGRVPAEHNIFRYALYVMFYPQLVAGPIERPQNVIYQFYEEHKFDFQRVVSGLRLMLWGMFKKVVIADRLAVFVDLVYDNPHEYTGMPIIIATVFFGIQIFCDFSGYTDIGLGAARVMGFDLMKNFDRPYFSKSISEFWRRWHISLSSWFKDYVYIPLGGNRVSSFRKYFNLFFIFMISGLWHGASWNFVIWGSLHGVYQIVGRFTGEFQKKVIGLLNNQTLEKMIHAGIVFFLVSIAWVFFRARQFGDSIYLLKNMAAKSSHSLTEIVGLIGQQNLIVAVLAVALMERVHWMQRKVNIAEWFDAKPKWQRWSSYYLILGAIVFFAVYSNTQFIYFQF</sequence>
<evidence type="ECO:0000256" key="2">
    <source>
        <dbReference type="ARBA" id="ARBA00010323"/>
    </source>
</evidence>
<dbReference type="Proteomes" id="UP000249873">
    <property type="component" value="Chromosome"/>
</dbReference>
<evidence type="ECO:0000256" key="6">
    <source>
        <dbReference type="ARBA" id="ARBA00023136"/>
    </source>
</evidence>
<dbReference type="GO" id="GO:0016746">
    <property type="term" value="F:acyltransferase activity"/>
    <property type="evidence" value="ECO:0007669"/>
    <property type="project" value="UniProtKB-KW"/>
</dbReference>
<dbReference type="GO" id="GO:0042121">
    <property type="term" value="P:alginic acid biosynthetic process"/>
    <property type="evidence" value="ECO:0007669"/>
    <property type="project" value="InterPro"/>
</dbReference>
<keyword evidence="4 8" id="KW-0812">Transmembrane</keyword>
<feature type="transmembrane region" description="Helical" evidence="8">
    <location>
        <begin position="44"/>
        <end position="64"/>
    </location>
</feature>
<dbReference type="GO" id="GO:0005886">
    <property type="term" value="C:plasma membrane"/>
    <property type="evidence" value="ECO:0007669"/>
    <property type="project" value="UniProtKB-SubCell"/>
</dbReference>
<name>A0A2Z4G7U8_9BACT</name>
<organism evidence="9 10">
    <name type="scientific">Arcticibacterium luteifluviistationis</name>
    <dbReference type="NCBI Taxonomy" id="1784714"/>
    <lineage>
        <taxon>Bacteria</taxon>
        <taxon>Pseudomonadati</taxon>
        <taxon>Bacteroidota</taxon>
        <taxon>Cytophagia</taxon>
        <taxon>Cytophagales</taxon>
        <taxon>Leadbetterellaceae</taxon>
        <taxon>Arcticibacterium</taxon>
    </lineage>
</organism>
<dbReference type="KEGG" id="als:DJ013_03185"/>
<dbReference type="InterPro" id="IPR051085">
    <property type="entry name" value="MB_O-acyltransferase"/>
</dbReference>
<dbReference type="Pfam" id="PF03062">
    <property type="entry name" value="MBOAT"/>
    <property type="match status" value="1"/>
</dbReference>
<evidence type="ECO:0000256" key="4">
    <source>
        <dbReference type="ARBA" id="ARBA00022692"/>
    </source>
</evidence>
<evidence type="ECO:0000256" key="3">
    <source>
        <dbReference type="ARBA" id="ARBA00022475"/>
    </source>
</evidence>
<dbReference type="AlphaFoldDB" id="A0A2Z4G7U8"/>
<feature type="transmembrane region" description="Helical" evidence="8">
    <location>
        <begin position="307"/>
        <end position="328"/>
    </location>
</feature>
<dbReference type="PANTHER" id="PTHR13285">
    <property type="entry name" value="ACYLTRANSFERASE"/>
    <property type="match status" value="1"/>
</dbReference>
<keyword evidence="5 8" id="KW-1133">Transmembrane helix</keyword>
<dbReference type="PIRSF" id="PIRSF016636">
    <property type="entry name" value="AlgI_DltB"/>
    <property type="match status" value="1"/>
</dbReference>
<keyword evidence="7 9" id="KW-0012">Acyltransferase</keyword>
<accession>A0A2Z4G7U8</accession>
<reference evidence="9 10" key="1">
    <citation type="submission" date="2018-05" db="EMBL/GenBank/DDBJ databases">
        <title>Complete genome sequence of Arcticibacterium luteifluviistationis SM1504T, a cytophagaceae bacterium isolated from Arctic surface seawater.</title>
        <authorList>
            <person name="Li Y."/>
            <person name="Qin Q.-L."/>
        </authorList>
    </citation>
    <scope>NUCLEOTIDE SEQUENCE [LARGE SCALE GENOMIC DNA]</scope>
    <source>
        <strain evidence="9 10">SM1504</strain>
    </source>
</reference>
<evidence type="ECO:0000256" key="1">
    <source>
        <dbReference type="ARBA" id="ARBA00004651"/>
    </source>
</evidence>
<dbReference type="EMBL" id="CP029480">
    <property type="protein sequence ID" value="AWV97226.1"/>
    <property type="molecule type" value="Genomic_DNA"/>
</dbReference>
<evidence type="ECO:0000313" key="10">
    <source>
        <dbReference type="Proteomes" id="UP000249873"/>
    </source>
</evidence>
<dbReference type="RefSeq" id="WP_111370328.1">
    <property type="nucleotide sequence ID" value="NZ_CP029480.1"/>
</dbReference>
<dbReference type="InterPro" id="IPR004299">
    <property type="entry name" value="MBOAT_fam"/>
</dbReference>
<feature type="transmembrane region" description="Helical" evidence="8">
    <location>
        <begin position="453"/>
        <end position="474"/>
    </location>
</feature>
<keyword evidence="6 7" id="KW-0472">Membrane</keyword>
<comment type="subcellular location">
    <subcellularLocation>
        <location evidence="1">Cell membrane</location>
        <topology evidence="1">Multi-pass membrane protein</topology>
    </subcellularLocation>
</comment>
<keyword evidence="10" id="KW-1185">Reference proteome</keyword>
<keyword evidence="7 9" id="KW-0808">Transferase</keyword>
<evidence type="ECO:0000313" key="9">
    <source>
        <dbReference type="EMBL" id="AWV97226.1"/>
    </source>
</evidence>
<dbReference type="OrthoDB" id="9805788at2"/>
<proteinExistence type="inferred from homology"/>
<evidence type="ECO:0000256" key="5">
    <source>
        <dbReference type="ARBA" id="ARBA00022989"/>
    </source>
</evidence>
<evidence type="ECO:0000256" key="8">
    <source>
        <dbReference type="SAM" id="Phobius"/>
    </source>
</evidence>
<protein>
    <submittedName>
        <fullName evidence="9">Membrane-bound O-acyltransferase family protein</fullName>
    </submittedName>
</protein>
<feature type="transmembrane region" description="Helical" evidence="8">
    <location>
        <begin position="76"/>
        <end position="97"/>
    </location>
</feature>
<comment type="similarity">
    <text evidence="2 7">Belongs to the membrane-bound acyltransferase family.</text>
</comment>
<dbReference type="InterPro" id="IPR028362">
    <property type="entry name" value="AlgI"/>
</dbReference>
<dbReference type="PIRSF" id="PIRSF500217">
    <property type="entry name" value="AlgI"/>
    <property type="match status" value="1"/>
</dbReference>
<feature type="transmembrane region" description="Helical" evidence="8">
    <location>
        <begin position="363"/>
        <end position="382"/>
    </location>
</feature>
<dbReference type="InterPro" id="IPR024194">
    <property type="entry name" value="Ac/AlaTfrase_AlgI/DltB"/>
</dbReference>
<dbReference type="PANTHER" id="PTHR13285:SF18">
    <property type="entry name" value="PROTEIN-CYSTEINE N-PALMITOYLTRANSFERASE RASP"/>
    <property type="match status" value="1"/>
</dbReference>
<gene>
    <name evidence="9" type="ORF">DJ013_03185</name>
</gene>
<feature type="transmembrane region" description="Helical" evidence="8">
    <location>
        <begin position="7"/>
        <end position="24"/>
    </location>
</feature>
<keyword evidence="3 7" id="KW-1003">Cell membrane</keyword>